<dbReference type="InterPro" id="IPR001824">
    <property type="entry name" value="Tyr_kinase_rcpt_3_CS"/>
</dbReference>
<evidence type="ECO:0000256" key="23">
    <source>
        <dbReference type="PIRSR" id="PIRSR000615-3"/>
    </source>
</evidence>
<evidence type="ECO:0000313" key="32">
    <source>
        <dbReference type="Proteomes" id="UP000265140"/>
    </source>
</evidence>
<dbReference type="InterPro" id="IPR003598">
    <property type="entry name" value="Ig_sub2"/>
</dbReference>
<dbReference type="FunFam" id="3.30.200.20:FF:000025">
    <property type="entry name" value="Platelet-derived growth factor receptor alpha"/>
    <property type="match status" value="1"/>
</dbReference>
<sequence length="996" mass="111775">MCFYTVVLGQGNVASSYYFFSVFLQFCPEALSLELTPSEKEVILVTNSSFTVVCSGWSKVTWKSPHDLSMEGVVVEDRGTTSVLVLHNVTWRHSGNYVCEERATEEAKDISVFVPDPVEWFVPLRPAVVMKEGEEGTIPCVVSDPSINVTLYEKGINMPLEGTYHPGKGFTAVLKDTTYICRGAKNEEEKVSQQFYVHTILGKSRSRPNAVLKQGEAVMVNCTVKDAEFVYFTWDFPRKDIIEPLTDFVTGKEVKVRSFLNISSATLEDSGHYICQVQDTVSGHGNVLFKCCVTEQGFVDLEPSASTNVSALLYETVELTVQIEAYPEPQVFWIRDNTTVTGETVSTNNRWVHGTRYLSTLTLVRIRMKQRGFYTLQVANEDDNKEITFDLQVKGKTCLTHHPLHPMCELSIFLILFSSVYRYNFSCSFISAVCVCPALFSQVAILAAVLVLVVIAVIFFIILIALWRKKPRYEIRWKVIESVSSDGLEYTYLDPMQLPYDSLWEVPRDNLVLGHTLGSGAFGRVVEATVYGLGCSQSTTKVAVKMLKSTARRSETLALISELKIMSHLGPHLNIVNLLGACTKQGPIYLITEYCRYGDLVDYLHRNKHTFLEYYADQNHREMDMSGASTESTSDGGYMDMTREDSLKYVPMQELSDNIKYADIEASAYNTPYHNNYQVQGQEGTDVMLSISDSPVLSYTDLVGFSYQVSKGMDFLASNNCVHRDLAARNVLICEGKLVKICDFGLARDVMNDSNYVAKGSTFLPLKWMAPESIFQNLYTTFSDVWSFGILLWEIFSLGGTPYPDIPMNEQFYTALKRGYRMPKPTHATDDIYDVMSKCWDEKCEKRPSFASLSHSIGELLTDTYKKKYTQVNESFLKSDHPAVFRTKPRSVGNLAAFPEDISSGDPAAQDMELRGKTREMAETRKEEGPSEYVIPIPDIHAIVEAEEGGEVLDTATESISRTKGISGQSGPPGKISKCRPPFEKRNASFKGNNPF</sequence>
<evidence type="ECO:0000256" key="7">
    <source>
        <dbReference type="ARBA" id="ARBA00022692"/>
    </source>
</evidence>
<dbReference type="GO" id="GO:0043235">
    <property type="term" value="C:receptor complex"/>
    <property type="evidence" value="ECO:0007669"/>
    <property type="project" value="TreeGrafter"/>
</dbReference>
<dbReference type="Gene3D" id="2.60.40.10">
    <property type="entry name" value="Immunoglobulins"/>
    <property type="match status" value="4"/>
</dbReference>
<dbReference type="GO" id="GO:0005019">
    <property type="term" value="F:platelet-derived growth factor beta-receptor activity"/>
    <property type="evidence" value="ECO:0007669"/>
    <property type="project" value="TreeGrafter"/>
</dbReference>
<name>A0A6Q2X251_ESOLU</name>
<dbReference type="GO" id="GO:0048407">
    <property type="term" value="F:platelet-derived growth factor binding"/>
    <property type="evidence" value="ECO:0007669"/>
    <property type="project" value="TreeGrafter"/>
</dbReference>
<dbReference type="PROSITE" id="PS00240">
    <property type="entry name" value="RECEPTOR_TYR_KIN_III"/>
    <property type="match status" value="1"/>
</dbReference>
<dbReference type="GO" id="GO:0046872">
    <property type="term" value="F:metal ion binding"/>
    <property type="evidence" value="ECO:0007669"/>
    <property type="project" value="UniProtKB-KW"/>
</dbReference>
<reference evidence="31" key="3">
    <citation type="submission" date="2025-08" db="UniProtKB">
        <authorList>
            <consortium name="Ensembl"/>
        </authorList>
    </citation>
    <scope>IDENTIFICATION</scope>
</reference>
<feature type="binding site" evidence="23">
    <location>
        <position position="730"/>
    </location>
    <ligand>
        <name>Mg(2+)</name>
        <dbReference type="ChEBI" id="CHEBI:18420"/>
    </ligand>
</feature>
<evidence type="ECO:0000256" key="3">
    <source>
        <dbReference type="ARBA" id="ARBA00022473"/>
    </source>
</evidence>
<protein>
    <recommendedName>
        <fullName evidence="2">receptor protein-tyrosine kinase</fullName>
        <ecNumber evidence="2">2.7.10.1</ecNumber>
    </recommendedName>
</protein>
<evidence type="ECO:0000256" key="10">
    <source>
        <dbReference type="ARBA" id="ARBA00022777"/>
    </source>
</evidence>
<dbReference type="PANTHER" id="PTHR24416:SF53">
    <property type="entry name" value="PLATELET-DERIVED GROWTH FACTOR RECEPTOR BETA"/>
    <property type="match status" value="1"/>
</dbReference>
<dbReference type="Bgee" id="ENSELUG00000024474">
    <property type="expression patterns" value="Expressed in spleen and 12 other cell types or tissues"/>
</dbReference>
<evidence type="ECO:0000313" key="31">
    <source>
        <dbReference type="Ensembl" id="ENSELUP00000047473.2"/>
    </source>
</evidence>
<evidence type="ECO:0000256" key="15">
    <source>
        <dbReference type="ARBA" id="ARBA00023137"/>
    </source>
</evidence>
<evidence type="ECO:0000256" key="13">
    <source>
        <dbReference type="ARBA" id="ARBA00022989"/>
    </source>
</evidence>
<feature type="binding site" evidence="22">
    <location>
        <position position="729"/>
    </location>
    <ligand>
        <name>ATP</name>
        <dbReference type="ChEBI" id="CHEBI:30616"/>
    </ligand>
</feature>
<feature type="transmembrane region" description="Helical" evidence="28">
    <location>
        <begin position="443"/>
        <end position="467"/>
    </location>
</feature>
<feature type="domain" description="Ig-like" evidence="30">
    <location>
        <begin position="303"/>
        <end position="388"/>
    </location>
</feature>
<feature type="binding site" evidence="22">
    <location>
        <begin position="518"/>
        <end position="525"/>
    </location>
    <ligand>
        <name>ATP</name>
        <dbReference type="ChEBI" id="CHEBI:30616"/>
    </ligand>
</feature>
<feature type="binding site" evidence="22">
    <location>
        <begin position="593"/>
        <end position="599"/>
    </location>
    <ligand>
        <name>ATP</name>
        <dbReference type="ChEBI" id="CHEBI:30616"/>
    </ligand>
</feature>
<feature type="region of interest" description="Disordered" evidence="27">
    <location>
        <begin position="960"/>
        <end position="996"/>
    </location>
</feature>
<dbReference type="PROSITE" id="PS50011">
    <property type="entry name" value="PROTEIN_KINASE_DOM"/>
    <property type="match status" value="1"/>
</dbReference>
<accession>A0A6Q2X251</accession>
<dbReference type="Pfam" id="PF07679">
    <property type="entry name" value="I-set"/>
    <property type="match status" value="1"/>
</dbReference>
<reference evidence="31" key="4">
    <citation type="submission" date="2025-09" db="UniProtKB">
        <authorList>
            <consortium name="Ensembl"/>
        </authorList>
    </citation>
    <scope>IDENTIFICATION</scope>
</reference>
<feature type="compositionally biased region" description="Polar residues" evidence="27">
    <location>
        <begin position="960"/>
        <end position="970"/>
    </location>
</feature>
<evidence type="ECO:0000259" key="29">
    <source>
        <dbReference type="PROSITE" id="PS50011"/>
    </source>
</evidence>
<keyword evidence="32" id="KW-1185">Reference proteome</keyword>
<evidence type="ECO:0000256" key="9">
    <source>
        <dbReference type="ARBA" id="ARBA00022741"/>
    </source>
</evidence>
<feature type="site" description="Important for interaction with phosphotyrosine-binding proteins" evidence="24">
    <location>
        <position position="869"/>
    </location>
</feature>
<dbReference type="InterPro" id="IPR003599">
    <property type="entry name" value="Ig_sub"/>
</dbReference>
<keyword evidence="3" id="KW-0217">Developmental protein</keyword>
<evidence type="ECO:0000256" key="28">
    <source>
        <dbReference type="SAM" id="Phobius"/>
    </source>
</evidence>
<keyword evidence="6" id="KW-0808">Transferase</keyword>
<feature type="domain" description="Ig-like" evidence="30">
    <location>
        <begin position="189"/>
        <end position="294"/>
    </location>
</feature>
<keyword evidence="18" id="KW-0325">Glycoprotein</keyword>
<evidence type="ECO:0000256" key="14">
    <source>
        <dbReference type="ARBA" id="ARBA00023136"/>
    </source>
</evidence>
<dbReference type="PROSITE" id="PS00107">
    <property type="entry name" value="PROTEIN_KINASE_ATP"/>
    <property type="match status" value="1"/>
</dbReference>
<dbReference type="PROSITE" id="PS50835">
    <property type="entry name" value="IG_LIKE"/>
    <property type="match status" value="2"/>
</dbReference>
<evidence type="ECO:0000256" key="18">
    <source>
        <dbReference type="ARBA" id="ARBA00023180"/>
    </source>
</evidence>
<dbReference type="InterPro" id="IPR013098">
    <property type="entry name" value="Ig_I-set"/>
</dbReference>
<dbReference type="Ensembl" id="ENSELUT00000055881.2">
    <property type="protein sequence ID" value="ENSELUP00000047473.2"/>
    <property type="gene ID" value="ENSELUG00000024474.3"/>
</dbReference>
<dbReference type="GO" id="GO:0005524">
    <property type="term" value="F:ATP binding"/>
    <property type="evidence" value="ECO:0007669"/>
    <property type="project" value="UniProtKB-UniRule"/>
</dbReference>
<evidence type="ECO:0000256" key="24">
    <source>
        <dbReference type="PIRSR" id="PIRSR000615-4"/>
    </source>
</evidence>
<dbReference type="GO" id="GO:0014911">
    <property type="term" value="P:positive regulation of smooth muscle cell migration"/>
    <property type="evidence" value="ECO:0007669"/>
    <property type="project" value="TreeGrafter"/>
</dbReference>
<keyword evidence="19 26" id="KW-0393">Immunoglobulin domain</keyword>
<dbReference type="SUPFAM" id="SSF48726">
    <property type="entry name" value="Immunoglobulin"/>
    <property type="match status" value="4"/>
</dbReference>
<dbReference type="InterPro" id="IPR008266">
    <property type="entry name" value="Tyr_kinase_AS"/>
</dbReference>
<evidence type="ECO:0000256" key="4">
    <source>
        <dbReference type="ARBA" id="ARBA00022475"/>
    </source>
</evidence>
<feature type="binding site" evidence="23">
    <location>
        <position position="490"/>
    </location>
    <ligand>
        <name>Mg(2+)</name>
        <dbReference type="ChEBI" id="CHEBI:18420"/>
    </ligand>
</feature>
<dbReference type="InterPro" id="IPR001245">
    <property type="entry name" value="Ser-Thr/Tyr_kinase_cat_dom"/>
</dbReference>
<evidence type="ECO:0000256" key="22">
    <source>
        <dbReference type="PIRSR" id="PIRSR000615-2"/>
    </source>
</evidence>
<keyword evidence="16" id="KW-1015">Disulfide bond</keyword>
<feature type="binding site" evidence="23">
    <location>
        <position position="743"/>
    </location>
    <ligand>
        <name>Mg(2+)</name>
        <dbReference type="ChEBI" id="CHEBI:18420"/>
    </ligand>
</feature>
<proteinExistence type="inferred from homology"/>
<keyword evidence="12" id="KW-0832">Ubl conjugation</keyword>
<keyword evidence="23" id="KW-0479">Metal-binding</keyword>
<dbReference type="GO" id="GO:0001525">
    <property type="term" value="P:angiogenesis"/>
    <property type="evidence" value="ECO:0007669"/>
    <property type="project" value="TreeGrafter"/>
</dbReference>
<gene>
    <name evidence="31" type="primary">PDGFRB</name>
</gene>
<keyword evidence="5" id="KW-0597">Phosphoprotein</keyword>
<dbReference type="InterPro" id="IPR036179">
    <property type="entry name" value="Ig-like_dom_sf"/>
</dbReference>
<dbReference type="Gene3D" id="3.30.200.20">
    <property type="entry name" value="Phosphorylase Kinase, domain 1"/>
    <property type="match status" value="1"/>
</dbReference>
<reference evidence="32" key="1">
    <citation type="journal article" date="2014" name="PLoS ONE">
        <title>The genome and linkage map of the northern pike (Esox lucius): conserved synteny revealed between the salmonid sister group and the Neoteleostei.</title>
        <authorList>
            <person name="Rondeau E.B."/>
            <person name="Minkley D.R."/>
            <person name="Leong J.S."/>
            <person name="Messmer A.M."/>
            <person name="Jantzen J.R."/>
            <person name="von Schalburg K.R."/>
            <person name="Lemon C."/>
            <person name="Bird N.H."/>
            <person name="Koop B.F."/>
        </authorList>
    </citation>
    <scope>NUCLEOTIDE SEQUENCE</scope>
</reference>
<keyword evidence="15" id="KW-0829">Tyrosine-protein kinase</keyword>
<evidence type="ECO:0000256" key="5">
    <source>
        <dbReference type="ARBA" id="ARBA00022553"/>
    </source>
</evidence>
<dbReference type="SMART" id="SM00409">
    <property type="entry name" value="IG"/>
    <property type="match status" value="4"/>
</dbReference>
<evidence type="ECO:0000256" key="11">
    <source>
        <dbReference type="ARBA" id="ARBA00022840"/>
    </source>
</evidence>
<dbReference type="SUPFAM" id="SSF56112">
    <property type="entry name" value="Protein kinase-like (PK-like)"/>
    <property type="match status" value="1"/>
</dbReference>
<dbReference type="GeneTree" id="ENSGT00940000157138"/>
<dbReference type="GO" id="GO:0060326">
    <property type="term" value="P:cell chemotaxis"/>
    <property type="evidence" value="ECO:0007669"/>
    <property type="project" value="TreeGrafter"/>
</dbReference>
<dbReference type="InterPro" id="IPR050122">
    <property type="entry name" value="RTK"/>
</dbReference>
<dbReference type="PANTHER" id="PTHR24416">
    <property type="entry name" value="TYROSINE-PROTEIN KINASE RECEPTOR"/>
    <property type="match status" value="1"/>
</dbReference>
<keyword evidence="14 28" id="KW-0472">Membrane</keyword>
<dbReference type="SMART" id="SM00219">
    <property type="entry name" value="TyrKc"/>
    <property type="match status" value="1"/>
</dbReference>
<evidence type="ECO:0000259" key="30">
    <source>
        <dbReference type="PROSITE" id="PS50835"/>
    </source>
</evidence>
<keyword evidence="9 22" id="KW-0547">Nucleotide-binding</keyword>
<evidence type="ECO:0000256" key="6">
    <source>
        <dbReference type="ARBA" id="ARBA00022679"/>
    </source>
</evidence>
<evidence type="ECO:0000256" key="25">
    <source>
        <dbReference type="PROSITE-ProRule" id="PRU10141"/>
    </source>
</evidence>
<dbReference type="AlphaFoldDB" id="A0A6Q2X251"/>
<keyword evidence="7 26" id="KW-0812">Transmembrane</keyword>
<keyword evidence="4" id="KW-1003">Cell membrane</keyword>
<keyword evidence="10" id="KW-0418">Kinase</keyword>
<dbReference type="InterPro" id="IPR013151">
    <property type="entry name" value="Immunoglobulin_dom"/>
</dbReference>
<dbReference type="InterPro" id="IPR011009">
    <property type="entry name" value="Kinase-like_dom_sf"/>
</dbReference>
<evidence type="ECO:0000256" key="17">
    <source>
        <dbReference type="ARBA" id="ARBA00023170"/>
    </source>
</evidence>
<dbReference type="PIRSF" id="PIRSF000615">
    <property type="entry name" value="TyrPK_CSF1-R"/>
    <property type="match status" value="1"/>
</dbReference>
<keyword evidence="11 22" id="KW-0067">ATP-binding</keyword>
<keyword evidence="17 26" id="KW-0675">Receptor</keyword>
<dbReference type="Pfam" id="PF00047">
    <property type="entry name" value="ig"/>
    <property type="match status" value="1"/>
</dbReference>
<feature type="binding site" evidence="22 25">
    <location>
        <position position="545"/>
    </location>
    <ligand>
        <name>ATP</name>
        <dbReference type="ChEBI" id="CHEBI:30616"/>
    </ligand>
</feature>
<reference evidence="31" key="2">
    <citation type="submission" date="2020-02" db="EMBL/GenBank/DDBJ databases">
        <title>Esox lucius (northern pike) genome, fEsoLuc1, primary haplotype.</title>
        <authorList>
            <person name="Myers G."/>
            <person name="Karagic N."/>
            <person name="Meyer A."/>
            <person name="Pippel M."/>
            <person name="Reichard M."/>
            <person name="Winkler S."/>
            <person name="Tracey A."/>
            <person name="Sims Y."/>
            <person name="Howe K."/>
            <person name="Rhie A."/>
            <person name="Formenti G."/>
            <person name="Durbin R."/>
            <person name="Fedrigo O."/>
            <person name="Jarvis E.D."/>
        </authorList>
    </citation>
    <scope>NUCLEOTIDE SEQUENCE [LARGE SCALE GENOMIC DNA]</scope>
</reference>
<keyword evidence="13 28" id="KW-1133">Transmembrane helix</keyword>
<dbReference type="Proteomes" id="UP000265140">
    <property type="component" value="Chromosome 7"/>
</dbReference>
<dbReference type="PROSITE" id="PS00109">
    <property type="entry name" value="PROTEIN_KINASE_TYR"/>
    <property type="match status" value="1"/>
</dbReference>
<evidence type="ECO:0000256" key="2">
    <source>
        <dbReference type="ARBA" id="ARBA00011902"/>
    </source>
</evidence>
<evidence type="ECO:0000256" key="20">
    <source>
        <dbReference type="ARBA" id="ARBA00051243"/>
    </source>
</evidence>
<dbReference type="GO" id="GO:0005886">
    <property type="term" value="C:plasma membrane"/>
    <property type="evidence" value="ECO:0007669"/>
    <property type="project" value="UniProtKB-SubCell"/>
</dbReference>
<feature type="active site" description="Proton acceptor" evidence="21">
    <location>
        <position position="725"/>
    </location>
</feature>
<dbReference type="SMART" id="SM00408">
    <property type="entry name" value="IGc2"/>
    <property type="match status" value="3"/>
</dbReference>
<dbReference type="InterPro" id="IPR020635">
    <property type="entry name" value="Tyr_kinase_cat_dom"/>
</dbReference>
<keyword evidence="8" id="KW-0677">Repeat</keyword>
<dbReference type="FunFam" id="1.10.510.10:FF:000140">
    <property type="entry name" value="Platelet-derived growth factor receptor beta"/>
    <property type="match status" value="1"/>
</dbReference>
<dbReference type="Pfam" id="PF07714">
    <property type="entry name" value="PK_Tyr_Ser-Thr"/>
    <property type="match status" value="1"/>
</dbReference>
<dbReference type="EC" id="2.7.10.1" evidence="2"/>
<comment type="similarity">
    <text evidence="26">Belongs to the protein kinase superfamily. Tyr protein kinase family. CSF-1/PDGF receptor subfamily.</text>
</comment>
<comment type="catalytic activity">
    <reaction evidence="20">
        <text>L-tyrosyl-[protein] + ATP = O-phospho-L-tyrosyl-[protein] + ADP + H(+)</text>
        <dbReference type="Rhea" id="RHEA:10596"/>
        <dbReference type="Rhea" id="RHEA-COMP:10136"/>
        <dbReference type="Rhea" id="RHEA-COMP:20101"/>
        <dbReference type="ChEBI" id="CHEBI:15378"/>
        <dbReference type="ChEBI" id="CHEBI:30616"/>
        <dbReference type="ChEBI" id="CHEBI:46858"/>
        <dbReference type="ChEBI" id="CHEBI:61978"/>
        <dbReference type="ChEBI" id="CHEBI:456216"/>
        <dbReference type="EC" id="2.7.10.1"/>
    </reaction>
</comment>
<dbReference type="InterPro" id="IPR017441">
    <property type="entry name" value="Protein_kinase_ATP_BS"/>
</dbReference>
<comment type="subcellular location">
    <subcellularLocation>
        <location evidence="1">Cell membrane</location>
        <topology evidence="1">Single-pass type I membrane protein</topology>
    </subcellularLocation>
    <subcellularLocation>
        <location evidence="26">Membrane</location>
        <topology evidence="26">Single-pass type I membrane protein</topology>
    </subcellularLocation>
</comment>
<evidence type="ECO:0000256" key="8">
    <source>
        <dbReference type="ARBA" id="ARBA00022737"/>
    </source>
</evidence>
<dbReference type="Gene3D" id="1.10.510.10">
    <property type="entry name" value="Transferase(Phosphotransferase) domain 1"/>
    <property type="match status" value="1"/>
</dbReference>
<evidence type="ECO:0000256" key="19">
    <source>
        <dbReference type="ARBA" id="ARBA00023319"/>
    </source>
</evidence>
<dbReference type="InterPro" id="IPR013783">
    <property type="entry name" value="Ig-like_fold"/>
</dbReference>
<keyword evidence="23" id="KW-0460">Magnesium</keyword>
<evidence type="ECO:0000256" key="27">
    <source>
        <dbReference type="SAM" id="MobiDB-lite"/>
    </source>
</evidence>
<evidence type="ECO:0000256" key="16">
    <source>
        <dbReference type="ARBA" id="ARBA00023157"/>
    </source>
</evidence>
<evidence type="ECO:0000256" key="12">
    <source>
        <dbReference type="ARBA" id="ARBA00022843"/>
    </source>
</evidence>
<evidence type="ECO:0000256" key="26">
    <source>
        <dbReference type="RuleBase" id="RU000311"/>
    </source>
</evidence>
<dbReference type="InterPro" id="IPR007110">
    <property type="entry name" value="Ig-like_dom"/>
</dbReference>
<organism evidence="31 32">
    <name type="scientific">Esox lucius</name>
    <name type="common">Northern pike</name>
    <dbReference type="NCBI Taxonomy" id="8010"/>
    <lineage>
        <taxon>Eukaryota</taxon>
        <taxon>Metazoa</taxon>
        <taxon>Chordata</taxon>
        <taxon>Craniata</taxon>
        <taxon>Vertebrata</taxon>
        <taxon>Euteleostomi</taxon>
        <taxon>Actinopterygii</taxon>
        <taxon>Neopterygii</taxon>
        <taxon>Teleostei</taxon>
        <taxon>Protacanthopterygii</taxon>
        <taxon>Esociformes</taxon>
        <taxon>Esocidae</taxon>
        <taxon>Esox</taxon>
    </lineage>
</organism>
<dbReference type="InterPro" id="IPR000719">
    <property type="entry name" value="Prot_kinase_dom"/>
</dbReference>
<evidence type="ECO:0000256" key="21">
    <source>
        <dbReference type="PIRSR" id="PIRSR000615-1"/>
    </source>
</evidence>
<evidence type="ECO:0000256" key="1">
    <source>
        <dbReference type="ARBA" id="ARBA00004251"/>
    </source>
</evidence>
<feature type="domain" description="Protein kinase" evidence="29">
    <location>
        <begin position="511"/>
        <end position="861"/>
    </location>
</feature>
<dbReference type="GO" id="GO:0001667">
    <property type="term" value="P:ameboidal-type cell migration"/>
    <property type="evidence" value="ECO:0007669"/>
    <property type="project" value="UniProtKB-ARBA"/>
</dbReference>